<gene>
    <name evidence="3" type="primary">LOC105222657</name>
</gene>
<dbReference type="GeneID" id="105222657"/>
<dbReference type="Proteomes" id="UP001652620">
    <property type="component" value="Chromosome 4"/>
</dbReference>
<dbReference type="RefSeq" id="XP_011198359.1">
    <property type="nucleotide sequence ID" value="XM_011200057.4"/>
</dbReference>
<name>A0A6I9UVG5_BACDO</name>
<dbReference type="AlphaFoldDB" id="A0A6I9UVG5"/>
<dbReference type="InParanoid" id="A0A6I9UVG5"/>
<evidence type="ECO:0000313" key="3">
    <source>
        <dbReference type="RefSeq" id="XP_011198359.1"/>
    </source>
</evidence>
<sequence length="93" mass="10824">MEYFKIALVLLALCAYSSAFTRLPRSNEESDDDVTTNKPLGIASVKSRAIAMDRGLCRELSRYHPHYPRCQEYCKKLNHWMGMCRRESCHCYS</sequence>
<feature type="chain" id="PRO_5026714343" evidence="1">
    <location>
        <begin position="20"/>
        <end position="93"/>
    </location>
</feature>
<dbReference type="KEGG" id="bdr:105222657"/>
<organism evidence="2 3">
    <name type="scientific">Bactrocera dorsalis</name>
    <name type="common">Oriental fruit fly</name>
    <name type="synonym">Dacus dorsalis</name>
    <dbReference type="NCBI Taxonomy" id="27457"/>
    <lineage>
        <taxon>Eukaryota</taxon>
        <taxon>Metazoa</taxon>
        <taxon>Ecdysozoa</taxon>
        <taxon>Arthropoda</taxon>
        <taxon>Hexapoda</taxon>
        <taxon>Insecta</taxon>
        <taxon>Pterygota</taxon>
        <taxon>Neoptera</taxon>
        <taxon>Endopterygota</taxon>
        <taxon>Diptera</taxon>
        <taxon>Brachycera</taxon>
        <taxon>Muscomorpha</taxon>
        <taxon>Tephritoidea</taxon>
        <taxon>Tephritidae</taxon>
        <taxon>Bactrocera</taxon>
        <taxon>Bactrocera</taxon>
    </lineage>
</organism>
<reference evidence="3" key="1">
    <citation type="submission" date="2025-08" db="UniProtKB">
        <authorList>
            <consortium name="RefSeq"/>
        </authorList>
    </citation>
    <scope>IDENTIFICATION</scope>
    <source>
        <tissue evidence="3">Adult</tissue>
    </source>
</reference>
<accession>A0A6I9UVG5</accession>
<feature type="signal peptide" evidence="1">
    <location>
        <begin position="1"/>
        <end position="19"/>
    </location>
</feature>
<keyword evidence="1" id="KW-0732">Signal</keyword>
<evidence type="ECO:0000313" key="2">
    <source>
        <dbReference type="Proteomes" id="UP001652620"/>
    </source>
</evidence>
<dbReference type="OrthoDB" id="8040481at2759"/>
<dbReference type="OMA" id="RESCHCY"/>
<protein>
    <submittedName>
        <fullName evidence="3">Uncharacterized protein LOC105222657</fullName>
    </submittedName>
</protein>
<keyword evidence="2" id="KW-1185">Reference proteome</keyword>
<evidence type="ECO:0000256" key="1">
    <source>
        <dbReference type="SAM" id="SignalP"/>
    </source>
</evidence>
<proteinExistence type="predicted"/>